<evidence type="ECO:0000259" key="2">
    <source>
        <dbReference type="Pfam" id="PF08386"/>
    </source>
</evidence>
<feature type="domain" description="Peptidase S33 tripeptidyl aminopeptidase-like C-terminal" evidence="2">
    <location>
        <begin position="564"/>
        <end position="638"/>
    </location>
</feature>
<evidence type="ECO:0000313" key="3">
    <source>
        <dbReference type="EMBL" id="TNY31906.1"/>
    </source>
</evidence>
<dbReference type="Gene3D" id="3.40.50.1820">
    <property type="entry name" value="alpha/beta hydrolase"/>
    <property type="match status" value="2"/>
</dbReference>
<dbReference type="EMBL" id="VFFF01000001">
    <property type="protein sequence ID" value="TNY31906.1"/>
    <property type="molecule type" value="Genomic_DNA"/>
</dbReference>
<keyword evidence="4" id="KW-1185">Reference proteome</keyword>
<proteinExistence type="predicted"/>
<name>A0A5C5GE77_9RHOB</name>
<dbReference type="AlphaFoldDB" id="A0A5C5GE77"/>
<organism evidence="3 4">
    <name type="scientific">Pelagovum pacificum</name>
    <dbReference type="NCBI Taxonomy" id="2588711"/>
    <lineage>
        <taxon>Bacteria</taxon>
        <taxon>Pseudomonadati</taxon>
        <taxon>Pseudomonadota</taxon>
        <taxon>Alphaproteobacteria</taxon>
        <taxon>Rhodobacterales</taxon>
        <taxon>Paracoccaceae</taxon>
        <taxon>Pelagovum</taxon>
    </lineage>
</organism>
<dbReference type="Pfam" id="PF00561">
    <property type="entry name" value="Abhydrolase_1"/>
    <property type="match status" value="1"/>
</dbReference>
<feature type="domain" description="AB hydrolase-1" evidence="1">
    <location>
        <begin position="92"/>
        <end position="244"/>
    </location>
</feature>
<evidence type="ECO:0000259" key="1">
    <source>
        <dbReference type="Pfam" id="PF00561"/>
    </source>
</evidence>
<dbReference type="GO" id="GO:0016787">
    <property type="term" value="F:hydrolase activity"/>
    <property type="evidence" value="ECO:0007669"/>
    <property type="project" value="UniProtKB-KW"/>
</dbReference>
<gene>
    <name evidence="3" type="ORF">FHY64_00965</name>
</gene>
<dbReference type="RefSeq" id="WP_140192587.1">
    <property type="nucleotide sequence ID" value="NZ_CP065915.1"/>
</dbReference>
<keyword evidence="3" id="KW-0378">Hydrolase</keyword>
<dbReference type="Pfam" id="PF08386">
    <property type="entry name" value="Abhydrolase_4"/>
    <property type="match status" value="1"/>
</dbReference>
<dbReference type="InterPro" id="IPR029058">
    <property type="entry name" value="AB_hydrolase_fold"/>
</dbReference>
<comment type="caution">
    <text evidence="3">The sequence shown here is derived from an EMBL/GenBank/DDBJ whole genome shotgun (WGS) entry which is preliminary data.</text>
</comment>
<dbReference type="InterPro" id="IPR013595">
    <property type="entry name" value="Pept_S33_TAP-like_C"/>
</dbReference>
<dbReference type="InterPro" id="IPR000073">
    <property type="entry name" value="AB_hydrolase_1"/>
</dbReference>
<dbReference type="SUPFAM" id="SSF53474">
    <property type="entry name" value="alpha/beta-Hydrolases"/>
    <property type="match status" value="1"/>
</dbReference>
<sequence>MTPEQILALIAALSGEPDPSAFAGLRDGGFDSAYPVEIVPCNRPVVPNEIEGETVICGTVDVPVDHDAPGDDTFTIRFDLYKARSLSPEPDPVMYLHGGPGDGIATKTIAGGRIFDFLRERRDIVTIDERGVDSSAPEMDCYGTLATDLEDVVALVSGTGTGPLPGEFLTACLEELDARGIDYTKINTYQNARDVPAVLAALGYDTYNLYGGSYGTKLAMEILRQDPPGLRSVVIDGNAPPWMEIYSSFWESHASPISVSLSPCERDPVCAEAYPDIVARTFALLDTLAETPIETASGDIDYGAILDLFEGRNDPYGPLRGLTPYIPLMVTQLEQGDTTLFDQARAGTLIPKTDAASVRAQAAAAGLGQAEMAQVEAMLSAAEHVRLASETVTAAAQALEAERDSDAINAGLAEIFDDRLAAAITAMPDATDRIAAGRDYLDLRFVEPSVPALTSLIAEHFDGDVAEDLTSLARQLAPGDVDRVFQLVEVDNAGTMANLEGSFQLFLYACQEDFVGGRNTRETFAETMAADGRWGPNMQQELLGGYGFFWDACPAFEPQPRDNWPLQAETDVPVLAMNGEVDSNTAPVWGERAIETFSNATNVMVPESGHGTILFSQCARDISAAFIADPEGDLDTSCVEGERLPVMLPDGTMHALPY</sequence>
<dbReference type="Proteomes" id="UP000314011">
    <property type="component" value="Unassembled WGS sequence"/>
</dbReference>
<evidence type="ECO:0000313" key="4">
    <source>
        <dbReference type="Proteomes" id="UP000314011"/>
    </source>
</evidence>
<accession>A0A5C5GE77</accession>
<reference evidence="3 4" key="1">
    <citation type="submission" date="2019-06" db="EMBL/GenBank/DDBJ databases">
        <title>Genome of new Rhodobacteraceae sp. SM1903.</title>
        <authorList>
            <person name="Ren X."/>
        </authorList>
    </citation>
    <scope>NUCLEOTIDE SEQUENCE [LARGE SCALE GENOMIC DNA]</scope>
    <source>
        <strain evidence="3 4">SM1903</strain>
    </source>
</reference>
<protein>
    <submittedName>
        <fullName evidence="3">Alpha/beta fold hydrolase</fullName>
    </submittedName>
</protein>
<dbReference type="OrthoDB" id="613638at2"/>